<evidence type="ECO:0000256" key="3">
    <source>
        <dbReference type="ARBA" id="ARBA00022840"/>
    </source>
</evidence>
<dbReference type="NCBIfam" id="NF010041">
    <property type="entry name" value="PRK13517.1-1"/>
    <property type="match status" value="1"/>
</dbReference>
<keyword evidence="7" id="KW-1185">Reference proteome</keyword>
<evidence type="ECO:0000256" key="1">
    <source>
        <dbReference type="ARBA" id="ARBA00022598"/>
    </source>
</evidence>
<dbReference type="PANTHER" id="PTHR36510:SF1">
    <property type="entry name" value="GLUTAMATE--CYSTEINE LIGASE 2-RELATED"/>
    <property type="match status" value="1"/>
</dbReference>
<dbReference type="Pfam" id="PF04107">
    <property type="entry name" value="GCS2"/>
    <property type="match status" value="1"/>
</dbReference>
<evidence type="ECO:0000256" key="2">
    <source>
        <dbReference type="ARBA" id="ARBA00022741"/>
    </source>
</evidence>
<dbReference type="HAMAP" id="MF_01609">
    <property type="entry name" value="Glu_cys_ligase_2"/>
    <property type="match status" value="1"/>
</dbReference>
<keyword evidence="3 5" id="KW-0067">ATP-binding</keyword>
<dbReference type="GO" id="GO:0005524">
    <property type="term" value="F:ATP binding"/>
    <property type="evidence" value="ECO:0007669"/>
    <property type="project" value="UniProtKB-KW"/>
</dbReference>
<accession>A0A853ANY6</accession>
<evidence type="ECO:0000313" key="6">
    <source>
        <dbReference type="EMBL" id="NYI84083.1"/>
    </source>
</evidence>
<sequence>MGVEEEFLLVDAHTRQAVPLAGAVLADAAEEDDGLGTELHAELLSSQVEAVTGRCTELAELEQHLRCGRRKLATAARRAEALLVSAGTPVVSGPPPPVSDGERFRRIADAYQAVVADYQSCGCHVHVGVPDQDTGVAVLNHLRPWLPVLVALSANSPYHLGRDTGYMSWRIMLQSRFPGSGVPPCFASAAAYHEQLDRLVACGALVDPRMNFWLARLSPHLPTVEVRATDALLAVEDTVLIAALTRGLVQHALAELAAGREAPRVGEQAAAAAVWSAARYGPTGPAVDLLREERVPAPELVRTMLDRVSPALEETGDLAVVRERLRSLSAHGTGADQQRRAARGGPLAVVDMIADHTYPLRPVQTMTPEEAR</sequence>
<comment type="caution">
    <text evidence="6">The sequence shown here is derived from an EMBL/GenBank/DDBJ whole genome shotgun (WGS) entry which is preliminary data.</text>
</comment>
<name>A0A853ANY6_9PSEU</name>
<comment type="catalytic activity">
    <reaction evidence="4 5">
        <text>L-cysteine + L-glutamate + ATP = gamma-L-glutamyl-L-cysteine + ADP + phosphate + H(+)</text>
        <dbReference type="Rhea" id="RHEA:13285"/>
        <dbReference type="ChEBI" id="CHEBI:15378"/>
        <dbReference type="ChEBI" id="CHEBI:29985"/>
        <dbReference type="ChEBI" id="CHEBI:30616"/>
        <dbReference type="ChEBI" id="CHEBI:35235"/>
        <dbReference type="ChEBI" id="CHEBI:43474"/>
        <dbReference type="ChEBI" id="CHEBI:58173"/>
        <dbReference type="ChEBI" id="CHEBI:456216"/>
        <dbReference type="EC" id="6.3.2.2"/>
    </reaction>
</comment>
<dbReference type="AlphaFoldDB" id="A0A853ANY6"/>
<reference evidence="6 7" key="1">
    <citation type="submission" date="2020-07" db="EMBL/GenBank/DDBJ databases">
        <title>Sequencing the genomes of 1000 actinobacteria strains.</title>
        <authorList>
            <person name="Klenk H.-P."/>
        </authorList>
    </citation>
    <scope>NUCLEOTIDE SEQUENCE [LARGE SCALE GENOMIC DNA]</scope>
    <source>
        <strain evidence="6 7">DSM 44065</strain>
    </source>
</reference>
<dbReference type="InterPro" id="IPR006336">
    <property type="entry name" value="GCS2"/>
</dbReference>
<dbReference type="InterPro" id="IPR014746">
    <property type="entry name" value="Gln_synth/guanido_kin_cat_dom"/>
</dbReference>
<dbReference type="NCBIfam" id="TIGR02050">
    <property type="entry name" value="gshA_cyan_rel"/>
    <property type="match status" value="1"/>
</dbReference>
<dbReference type="EMBL" id="JACCFJ010000001">
    <property type="protein sequence ID" value="NYI84083.1"/>
    <property type="molecule type" value="Genomic_DNA"/>
</dbReference>
<organism evidence="6 7">
    <name type="scientific">Saccharopolyspora hordei</name>
    <dbReference type="NCBI Taxonomy" id="1838"/>
    <lineage>
        <taxon>Bacteria</taxon>
        <taxon>Bacillati</taxon>
        <taxon>Actinomycetota</taxon>
        <taxon>Actinomycetes</taxon>
        <taxon>Pseudonocardiales</taxon>
        <taxon>Pseudonocardiaceae</taxon>
        <taxon>Saccharopolyspora</taxon>
    </lineage>
</organism>
<keyword evidence="2 5" id="KW-0547">Nucleotide-binding</keyword>
<evidence type="ECO:0000313" key="7">
    <source>
        <dbReference type="Proteomes" id="UP000587002"/>
    </source>
</evidence>
<proteinExistence type="inferred from homology"/>
<evidence type="ECO:0000256" key="4">
    <source>
        <dbReference type="ARBA" id="ARBA00048819"/>
    </source>
</evidence>
<comment type="function">
    <text evidence="5">ATP-dependent carboxylate-amine ligase which exhibits weak glutamate--cysteine ligase activity.</text>
</comment>
<dbReference type="GO" id="GO:0042398">
    <property type="term" value="P:modified amino acid biosynthetic process"/>
    <property type="evidence" value="ECO:0007669"/>
    <property type="project" value="InterPro"/>
</dbReference>
<gene>
    <name evidence="6" type="ORF">HNR68_002713</name>
</gene>
<dbReference type="InterPro" id="IPR011793">
    <property type="entry name" value="YbdK"/>
</dbReference>
<dbReference type="Proteomes" id="UP000587002">
    <property type="component" value="Unassembled WGS sequence"/>
</dbReference>
<dbReference type="GO" id="GO:0004357">
    <property type="term" value="F:glutamate-cysteine ligase activity"/>
    <property type="evidence" value="ECO:0007669"/>
    <property type="project" value="UniProtKB-EC"/>
</dbReference>
<dbReference type="InterPro" id="IPR050141">
    <property type="entry name" value="GCL_type2/YbdK_subfam"/>
</dbReference>
<protein>
    <recommendedName>
        <fullName evidence="5">Putative glutamate--cysteine ligase 2</fullName>
        <ecNumber evidence="5">6.3.2.2</ecNumber>
    </recommendedName>
    <alternativeName>
        <fullName evidence="5">Gamma-glutamylcysteine synthetase 2</fullName>
        <shortName evidence="5">GCS 2</shortName>
        <shortName evidence="5">Gamma-GCS 2</shortName>
    </alternativeName>
</protein>
<dbReference type="SUPFAM" id="SSF55931">
    <property type="entry name" value="Glutamine synthetase/guanido kinase"/>
    <property type="match status" value="1"/>
</dbReference>
<dbReference type="Gene3D" id="3.30.590.20">
    <property type="match status" value="1"/>
</dbReference>
<comment type="similarity">
    <text evidence="5">Belongs to the glutamate--cysteine ligase type 2 family. YbdK subfamily.</text>
</comment>
<evidence type="ECO:0000256" key="5">
    <source>
        <dbReference type="HAMAP-Rule" id="MF_01609"/>
    </source>
</evidence>
<dbReference type="EC" id="6.3.2.2" evidence="5"/>
<keyword evidence="1 5" id="KW-0436">Ligase</keyword>
<dbReference type="PANTHER" id="PTHR36510">
    <property type="entry name" value="GLUTAMATE--CYSTEINE LIGASE 2-RELATED"/>
    <property type="match status" value="1"/>
</dbReference>